<reference evidence="1 2" key="1">
    <citation type="submission" date="2019-12" db="EMBL/GenBank/DDBJ databases">
        <title>Nitratireductor arenosus sp. nov., Isolated from sea sand, Jeju island, South Korea.</title>
        <authorList>
            <person name="Kim W."/>
        </authorList>
    </citation>
    <scope>NUCLEOTIDE SEQUENCE [LARGE SCALE GENOMIC DNA]</scope>
    <source>
        <strain evidence="1 2">CAU 1489</strain>
    </source>
</reference>
<dbReference type="EMBL" id="WPHG01000008">
    <property type="protein sequence ID" value="MVA99879.1"/>
    <property type="molecule type" value="Genomic_DNA"/>
</dbReference>
<protein>
    <recommendedName>
        <fullName evidence="3">PhiE125 gp8 family phage protein</fullName>
    </recommendedName>
</protein>
<sequence>MALYRTVAPPVEPLTVAECRAFLRLDHTAEDDLITGLIRAAREEVERHAGLALIDQDWRLVLDGWPPGGVAHLRRHPVREILSVTIYDEEGAASLADPADYQLDGLSRPARLFMREPARPGLAMNGIEIDFRAGFGASGVDVPDLLKRAMTLLVSHWYEFRAAFGARDQPVSLPDGYQRLMAAYRPKALL</sequence>
<dbReference type="NCBIfam" id="TIGR02215">
    <property type="entry name" value="phage_chp_gp8"/>
    <property type="match status" value="1"/>
</dbReference>
<dbReference type="Gene3D" id="1.10.3230.30">
    <property type="entry name" value="Phage gp6-like head-tail connector protein"/>
    <property type="match status" value="1"/>
</dbReference>
<evidence type="ECO:0008006" key="3">
    <source>
        <dbReference type="Google" id="ProtNLM"/>
    </source>
</evidence>
<comment type="caution">
    <text evidence="1">The sequence shown here is derived from an EMBL/GenBank/DDBJ whole genome shotgun (WGS) entry which is preliminary data.</text>
</comment>
<dbReference type="Proteomes" id="UP000463224">
    <property type="component" value="Unassembled WGS sequence"/>
</dbReference>
<evidence type="ECO:0000313" key="2">
    <source>
        <dbReference type="Proteomes" id="UP000463224"/>
    </source>
</evidence>
<gene>
    <name evidence="1" type="ORF">GN330_21740</name>
</gene>
<dbReference type="InterPro" id="IPR011738">
    <property type="entry name" value="Phage_CHP"/>
</dbReference>
<dbReference type="Pfam" id="PF05135">
    <property type="entry name" value="Phage_connect_1"/>
    <property type="match status" value="1"/>
</dbReference>
<accession>A0A844QQN2</accession>
<keyword evidence="2" id="KW-1185">Reference proteome</keyword>
<dbReference type="InterPro" id="IPR006450">
    <property type="entry name" value="Phage_HK97_gp6-like"/>
</dbReference>
<name>A0A844QQN2_9HYPH</name>
<dbReference type="AlphaFoldDB" id="A0A844QQN2"/>
<dbReference type="NCBIfam" id="TIGR01560">
    <property type="entry name" value="put_DNA_pack"/>
    <property type="match status" value="1"/>
</dbReference>
<evidence type="ECO:0000313" key="1">
    <source>
        <dbReference type="EMBL" id="MVA99879.1"/>
    </source>
</evidence>
<dbReference type="RefSeq" id="WP_156715531.1">
    <property type="nucleotide sequence ID" value="NZ_WPHG01000008.1"/>
</dbReference>
<organism evidence="1 2">
    <name type="scientific">Nitratireductor arenosus</name>
    <dbReference type="NCBI Taxonomy" id="2682096"/>
    <lineage>
        <taxon>Bacteria</taxon>
        <taxon>Pseudomonadati</taxon>
        <taxon>Pseudomonadota</taxon>
        <taxon>Alphaproteobacteria</taxon>
        <taxon>Hyphomicrobiales</taxon>
        <taxon>Phyllobacteriaceae</taxon>
        <taxon>Nitratireductor</taxon>
    </lineage>
</organism>
<dbReference type="CDD" id="cd08054">
    <property type="entry name" value="gp6"/>
    <property type="match status" value="1"/>
</dbReference>
<proteinExistence type="predicted"/>
<dbReference type="InterPro" id="IPR021146">
    <property type="entry name" value="Phage_gp6-like_head-tail"/>
</dbReference>